<dbReference type="RefSeq" id="WP_140160602.1">
    <property type="nucleotide sequence ID" value="NZ_MSSW01000045.1"/>
</dbReference>
<feature type="transmembrane region" description="Helical" evidence="1">
    <location>
        <begin position="119"/>
        <end position="136"/>
    </location>
</feature>
<evidence type="ECO:0000313" key="2">
    <source>
        <dbReference type="EMBL" id="REG88254.1"/>
    </source>
</evidence>
<keyword evidence="1" id="KW-0472">Membrane</keyword>
<dbReference type="EMBL" id="QUNF01000010">
    <property type="protein sequence ID" value="REG88254.1"/>
    <property type="molecule type" value="Genomic_DNA"/>
</dbReference>
<evidence type="ECO:0000256" key="1">
    <source>
        <dbReference type="SAM" id="Phobius"/>
    </source>
</evidence>
<name>A0A3E0DUE8_9BACT</name>
<protein>
    <submittedName>
        <fullName evidence="2">Uncharacterized protein</fullName>
    </submittedName>
</protein>
<dbReference type="Proteomes" id="UP000256405">
    <property type="component" value="Unassembled WGS sequence"/>
</dbReference>
<keyword evidence="3" id="KW-1185">Reference proteome</keyword>
<dbReference type="OrthoDB" id="1069342at2"/>
<keyword evidence="1" id="KW-0812">Transmembrane</keyword>
<proteinExistence type="predicted"/>
<evidence type="ECO:0000313" key="3">
    <source>
        <dbReference type="Proteomes" id="UP000256405"/>
    </source>
</evidence>
<dbReference type="AlphaFoldDB" id="A0A3E0DUE8"/>
<feature type="transmembrane region" description="Helical" evidence="1">
    <location>
        <begin position="5"/>
        <end position="22"/>
    </location>
</feature>
<keyword evidence="1" id="KW-1133">Transmembrane helix</keyword>
<sequence>MIKRIVIGIIPVILGGLIYLTYRTDSLVMFGWFNEIGLSDKIGLLRSNYQLQNLTIPNWIKFSLPDALWLFSFTYITLIIWENKINRESVFWIFFAPMIGIFSEVGQLTGLIPGTFDKIDLILLIIATILPFKFLTKLKSIKIKNV</sequence>
<comment type="caution">
    <text evidence="2">The sequence shown here is derived from an EMBL/GenBank/DDBJ whole genome shotgun (WGS) entry which is preliminary data.</text>
</comment>
<gene>
    <name evidence="2" type="ORF">C8N25_11032</name>
</gene>
<accession>A0A3E0DUE8</accession>
<feature type="transmembrane region" description="Helical" evidence="1">
    <location>
        <begin position="67"/>
        <end position="83"/>
    </location>
</feature>
<reference evidence="2 3" key="1">
    <citation type="submission" date="2018-08" db="EMBL/GenBank/DDBJ databases">
        <title>Genomic Encyclopedia of Archaeal and Bacterial Type Strains, Phase II (KMG-II): from individual species to whole genera.</title>
        <authorList>
            <person name="Goeker M."/>
        </authorList>
    </citation>
    <scope>NUCLEOTIDE SEQUENCE [LARGE SCALE GENOMIC DNA]</scope>
    <source>
        <strain evidence="2 3">DSM 15986</strain>
    </source>
</reference>
<feature type="transmembrane region" description="Helical" evidence="1">
    <location>
        <begin position="90"/>
        <end position="113"/>
    </location>
</feature>
<organism evidence="2 3">
    <name type="scientific">Algoriphagus antarcticus</name>
    <dbReference type="NCBI Taxonomy" id="238540"/>
    <lineage>
        <taxon>Bacteria</taxon>
        <taxon>Pseudomonadati</taxon>
        <taxon>Bacteroidota</taxon>
        <taxon>Cytophagia</taxon>
        <taxon>Cytophagales</taxon>
        <taxon>Cyclobacteriaceae</taxon>
        <taxon>Algoriphagus</taxon>
    </lineage>
</organism>